<gene>
    <name evidence="1" type="ORF">NJT12_04990</name>
</gene>
<comment type="caution">
    <text evidence="1">The sequence shown here is derived from an EMBL/GenBank/DDBJ whole genome shotgun (WGS) entry which is preliminary data.</text>
</comment>
<keyword evidence="2" id="KW-1185">Reference proteome</keyword>
<proteinExistence type="predicted"/>
<dbReference type="RefSeq" id="WP_271334807.1">
    <property type="nucleotide sequence ID" value="NZ_JAMZNK010000005.1"/>
</dbReference>
<protein>
    <recommendedName>
        <fullName evidence="3">Phage portal protein</fullName>
    </recommendedName>
</protein>
<dbReference type="Proteomes" id="UP001212170">
    <property type="component" value="Unassembled WGS sequence"/>
</dbReference>
<dbReference type="EMBL" id="JAMZNK010000005">
    <property type="protein sequence ID" value="MDA6068973.1"/>
    <property type="molecule type" value="Genomic_DNA"/>
</dbReference>
<reference evidence="1 2" key="1">
    <citation type="journal article" date="2023" name="Chemosphere">
        <title>Whole genome analysis of Flavobacterium aziz-sancarii sp. nov., isolated from Ardley Island (Antarctica), revealed a rich resistome and bioremediation potential.</title>
        <authorList>
            <person name="Otur C."/>
            <person name="Okay S."/>
            <person name="Kurt-Kizildogan A."/>
        </authorList>
    </citation>
    <scope>NUCLEOTIDE SEQUENCE [LARGE SCALE GENOMIC DNA]</scope>
    <source>
        <strain evidence="1 2">AC</strain>
    </source>
</reference>
<name>A0ABT4W8U4_9FLAO</name>
<organism evidence="1 2">
    <name type="scientific">Flavobacterium azizsancarii</name>
    <dbReference type="NCBI Taxonomy" id="2961580"/>
    <lineage>
        <taxon>Bacteria</taxon>
        <taxon>Pseudomonadati</taxon>
        <taxon>Bacteroidota</taxon>
        <taxon>Flavobacteriia</taxon>
        <taxon>Flavobacteriales</taxon>
        <taxon>Flavobacteriaceae</taxon>
        <taxon>Flavobacterium</taxon>
    </lineage>
</organism>
<accession>A0ABT4W8U4</accession>
<evidence type="ECO:0000313" key="1">
    <source>
        <dbReference type="EMBL" id="MDA6068973.1"/>
    </source>
</evidence>
<evidence type="ECO:0008006" key="3">
    <source>
        <dbReference type="Google" id="ProtNLM"/>
    </source>
</evidence>
<evidence type="ECO:0000313" key="2">
    <source>
        <dbReference type="Proteomes" id="UP001212170"/>
    </source>
</evidence>
<sequence>MLRIETINFNNYVLPDLKASRTGNIILNGDANSFFTYIKDRYNGSPTNRAIINNMTKLLYGNGLIDNTGINIYKYISKRDLKLICQDFYMYGGYALQVIYSQGSKLLKEESKPIRFKYMPYFKIALNVEKSSNEVDGFWYSWDWEEKSKYKPRFYKKFDGTYDEKAPIQIYMCNQTSSNDYWSDPSYLGCLEYAQVEEEMSHSAISHIKNGFSAGKLITIRGGIGGETEEIKQQYASEIKRKLTGSSHKNEPIIAMTDGLEGEEITIQNIEITALDAQLIYFAEEATRKILMGHSITSPQIMGIPSPSGFTSQADDRVASLNQLYAQTINPFREEIIEGLEELLSFSEPTYSLEFQNTDFGIATDVVQEDKNNVTE</sequence>